<dbReference type="EMBL" id="CP002779">
    <property type="protein sequence ID" value="AEH24148.1"/>
    <property type="molecule type" value="Genomic_DNA"/>
</dbReference>
<dbReference type="PROSITE" id="PS51165">
    <property type="entry name" value="THUMP"/>
    <property type="match status" value="1"/>
</dbReference>
<dbReference type="STRING" id="529709.PYCH_04580"/>
<dbReference type="Gene3D" id="3.30.2130.30">
    <property type="match status" value="1"/>
</dbReference>
<organism evidence="3 4">
    <name type="scientific">Pyrococcus yayanosii (strain CH1 / JCM 16557)</name>
    <dbReference type="NCBI Taxonomy" id="529709"/>
    <lineage>
        <taxon>Archaea</taxon>
        <taxon>Methanobacteriati</taxon>
        <taxon>Methanobacteriota</taxon>
        <taxon>Thermococci</taxon>
        <taxon>Thermococcales</taxon>
        <taxon>Thermococcaceae</taxon>
        <taxon>Pyrococcus</taxon>
    </lineage>
</organism>
<keyword evidence="1" id="KW-0694">RNA-binding</keyword>
<evidence type="ECO:0000259" key="2">
    <source>
        <dbReference type="PROSITE" id="PS51165"/>
    </source>
</evidence>
<evidence type="ECO:0000313" key="3">
    <source>
        <dbReference type="EMBL" id="AEH24148.1"/>
    </source>
</evidence>
<dbReference type="HOGENOM" id="CLU_3057291_0_0_2"/>
<protein>
    <recommendedName>
        <fullName evidence="2">THUMP domain-containing protein</fullName>
    </recommendedName>
</protein>
<dbReference type="GO" id="GO:0003723">
    <property type="term" value="F:RNA binding"/>
    <property type="evidence" value="ECO:0007669"/>
    <property type="project" value="UniProtKB-UniRule"/>
</dbReference>
<accession>F8AHF1</accession>
<gene>
    <name evidence="3" type="ordered locus">PYCH_04580</name>
</gene>
<dbReference type="InterPro" id="IPR004114">
    <property type="entry name" value="THUMP_dom"/>
</dbReference>
<evidence type="ECO:0000313" key="4">
    <source>
        <dbReference type="Proteomes" id="UP000008386"/>
    </source>
</evidence>
<keyword evidence="4" id="KW-1185">Reference proteome</keyword>
<evidence type="ECO:0000256" key="1">
    <source>
        <dbReference type="PROSITE-ProRule" id="PRU00529"/>
    </source>
</evidence>
<name>F8AHF1_PYRYC</name>
<dbReference type="Proteomes" id="UP000008386">
    <property type="component" value="Chromosome"/>
</dbReference>
<reference evidence="3 4" key="1">
    <citation type="journal article" date="2011" name="J. Bacteriol.">
        <title>Complete genome sequence of the obligate piezophilic hyperthermophilic archaeon Pyrococcus yayanosii CH1.</title>
        <authorList>
            <person name="Jun X."/>
            <person name="Lupeng L."/>
            <person name="Minjuan X."/>
            <person name="Oger P."/>
            <person name="Fengping W."/>
            <person name="Jebbar M."/>
            <person name="Xiang X."/>
        </authorList>
    </citation>
    <scope>NUCLEOTIDE SEQUENCE [LARGE SCALE GENOMIC DNA]</scope>
    <source>
        <strain evidence="4">CH1 / JCM 16557</strain>
    </source>
</reference>
<dbReference type="KEGG" id="pya:PYCH_04580"/>
<proteinExistence type="predicted"/>
<dbReference type="AlphaFoldDB" id="F8AHF1"/>
<dbReference type="GO" id="GO:0008033">
    <property type="term" value="P:tRNA processing"/>
    <property type="evidence" value="ECO:0007669"/>
    <property type="project" value="UniProtKB-ARBA"/>
</dbReference>
<feature type="domain" description="THUMP" evidence="2">
    <location>
        <begin position="1"/>
        <end position="53"/>
    </location>
</feature>
<dbReference type="SUPFAM" id="SSF143437">
    <property type="entry name" value="THUMP domain-like"/>
    <property type="match status" value="1"/>
</dbReference>
<sequence>MKITESFAVGPFRKGEHEFTSVDIAKTVGSAIYDRLSRYEKPRSEFRSSWHDF</sequence>
<dbReference type="eggNOG" id="arCOG00048">
    <property type="taxonomic scope" value="Archaea"/>
</dbReference>